<name>A0ABQ5BJQ6_9ASTR</name>
<evidence type="ECO:0000256" key="1">
    <source>
        <dbReference type="SAM" id="MobiDB-lite"/>
    </source>
</evidence>
<reference evidence="2" key="1">
    <citation type="journal article" date="2022" name="Int. J. Mol. Sci.">
        <title>Draft Genome of Tanacetum Coccineum: Genomic Comparison of Closely Related Tanacetum-Family Plants.</title>
        <authorList>
            <person name="Yamashiro T."/>
            <person name="Shiraishi A."/>
            <person name="Nakayama K."/>
            <person name="Satake H."/>
        </authorList>
    </citation>
    <scope>NUCLEOTIDE SEQUENCE</scope>
</reference>
<accession>A0ABQ5BJQ6</accession>
<feature type="region of interest" description="Disordered" evidence="1">
    <location>
        <begin position="262"/>
        <end position="310"/>
    </location>
</feature>
<proteinExistence type="predicted"/>
<reference evidence="2" key="2">
    <citation type="submission" date="2022-01" db="EMBL/GenBank/DDBJ databases">
        <authorList>
            <person name="Yamashiro T."/>
            <person name="Shiraishi A."/>
            <person name="Satake H."/>
            <person name="Nakayama K."/>
        </authorList>
    </citation>
    <scope>NUCLEOTIDE SEQUENCE</scope>
</reference>
<feature type="region of interest" description="Disordered" evidence="1">
    <location>
        <begin position="115"/>
        <end position="237"/>
    </location>
</feature>
<feature type="compositionally biased region" description="Low complexity" evidence="1">
    <location>
        <begin position="288"/>
        <end position="310"/>
    </location>
</feature>
<evidence type="ECO:0000313" key="2">
    <source>
        <dbReference type="EMBL" id="GJT13992.1"/>
    </source>
</evidence>
<dbReference type="Proteomes" id="UP001151760">
    <property type="component" value="Unassembled WGS sequence"/>
</dbReference>
<feature type="compositionally biased region" description="Polar residues" evidence="1">
    <location>
        <begin position="141"/>
        <end position="152"/>
    </location>
</feature>
<comment type="caution">
    <text evidence="2">The sequence shown here is derived from an EMBL/GenBank/DDBJ whole genome shotgun (WGS) entry which is preliminary data.</text>
</comment>
<feature type="compositionally biased region" description="Polar residues" evidence="1">
    <location>
        <begin position="161"/>
        <end position="170"/>
    </location>
</feature>
<keyword evidence="3" id="KW-1185">Reference proteome</keyword>
<gene>
    <name evidence="2" type="ORF">Tco_0861034</name>
</gene>
<evidence type="ECO:0000313" key="3">
    <source>
        <dbReference type="Proteomes" id="UP001151760"/>
    </source>
</evidence>
<feature type="compositionally biased region" description="Polar residues" evidence="1">
    <location>
        <begin position="262"/>
        <end position="287"/>
    </location>
</feature>
<feature type="compositionally biased region" description="Basic and acidic residues" evidence="1">
    <location>
        <begin position="175"/>
        <end position="191"/>
    </location>
</feature>
<organism evidence="2 3">
    <name type="scientific">Tanacetum coccineum</name>
    <dbReference type="NCBI Taxonomy" id="301880"/>
    <lineage>
        <taxon>Eukaryota</taxon>
        <taxon>Viridiplantae</taxon>
        <taxon>Streptophyta</taxon>
        <taxon>Embryophyta</taxon>
        <taxon>Tracheophyta</taxon>
        <taxon>Spermatophyta</taxon>
        <taxon>Magnoliopsida</taxon>
        <taxon>eudicotyledons</taxon>
        <taxon>Gunneridae</taxon>
        <taxon>Pentapetalae</taxon>
        <taxon>asterids</taxon>
        <taxon>campanulids</taxon>
        <taxon>Asterales</taxon>
        <taxon>Asteraceae</taxon>
        <taxon>Asteroideae</taxon>
        <taxon>Anthemideae</taxon>
        <taxon>Anthemidinae</taxon>
        <taxon>Tanacetum</taxon>
    </lineage>
</organism>
<protein>
    <submittedName>
        <fullName evidence="2">Uncharacterized protein</fullName>
    </submittedName>
</protein>
<sequence length="310" mass="34241">MREEQSNKDAKIYSGSATKLLFALLYSPSIRLEISLYNQDRDLVLRRKKKKSLDYNNSFLDEYECSSLALDREERRDENKRLDHLKQDQTILVIKRFSEKKKVFRVIKKTGKIRAKREETRGGKVTAMGGKVTAKGGKVSATPSKPSASTCTPHPGFEMSTPDTASSATSGGAIKLREGVWIRSPEKERSSNADSGSSSMNKLRTVNGKVVSSRGRRDGSKSRMYPGGIRPIGFSNSMGLSRHAWSEGITPEDCIIHAQSQSEIALSQSQPITSQDQELRQQATKAANNQGNKNQGNNNQGSNNQGSNNQ</sequence>
<dbReference type="EMBL" id="BQNB010013275">
    <property type="protein sequence ID" value="GJT13992.1"/>
    <property type="molecule type" value="Genomic_DNA"/>
</dbReference>